<evidence type="ECO:0000256" key="1">
    <source>
        <dbReference type="SAM" id="SignalP"/>
    </source>
</evidence>
<gene>
    <name evidence="2" type="primary">Mo04977</name>
    <name evidence="2" type="ORF">E5Q_04977</name>
</gene>
<dbReference type="Proteomes" id="UP000009131">
    <property type="component" value="Unassembled WGS sequence"/>
</dbReference>
<proteinExistence type="predicted"/>
<feature type="chain" id="PRO_5003492766" evidence="1">
    <location>
        <begin position="31"/>
        <end position="166"/>
    </location>
</feature>
<feature type="signal peptide" evidence="1">
    <location>
        <begin position="1"/>
        <end position="30"/>
    </location>
</feature>
<accession>G7E633</accession>
<evidence type="ECO:0000313" key="3">
    <source>
        <dbReference type="Proteomes" id="UP000009131"/>
    </source>
</evidence>
<dbReference type="HOGENOM" id="CLU_1713726_0_0_1"/>
<dbReference type="InParanoid" id="G7E633"/>
<keyword evidence="3" id="KW-1185">Reference proteome</keyword>
<keyword evidence="1" id="KW-0732">Signal</keyword>
<dbReference type="EMBL" id="BABT02000150">
    <property type="protein sequence ID" value="GAA98293.1"/>
    <property type="molecule type" value="Genomic_DNA"/>
</dbReference>
<reference evidence="2 3" key="2">
    <citation type="journal article" date="2012" name="Open Biol.">
        <title>Characteristics of nucleosomes and linker DNA regions on the genome of the basidiomycete Mixia osmundae revealed by mono- and dinucleosome mapping.</title>
        <authorList>
            <person name="Nishida H."/>
            <person name="Kondo S."/>
            <person name="Matsumoto T."/>
            <person name="Suzuki Y."/>
            <person name="Yoshikawa H."/>
            <person name="Taylor T.D."/>
            <person name="Sugiyama J."/>
        </authorList>
    </citation>
    <scope>NUCLEOTIDE SEQUENCE [LARGE SCALE GENOMIC DNA]</scope>
    <source>
        <strain evidence="3">CBS 9802 / IAM 14324 / JCM 22182 / KY 12970</strain>
    </source>
</reference>
<organism evidence="2 3">
    <name type="scientific">Mixia osmundae (strain CBS 9802 / IAM 14324 / JCM 22182 / KY 12970)</name>
    <dbReference type="NCBI Taxonomy" id="764103"/>
    <lineage>
        <taxon>Eukaryota</taxon>
        <taxon>Fungi</taxon>
        <taxon>Dikarya</taxon>
        <taxon>Basidiomycota</taxon>
        <taxon>Pucciniomycotina</taxon>
        <taxon>Mixiomycetes</taxon>
        <taxon>Mixiales</taxon>
        <taxon>Mixiaceae</taxon>
        <taxon>Mixia</taxon>
    </lineage>
</organism>
<name>G7E633_MIXOS</name>
<sequence>MSCRKSSLRFPCRMLKSSLVVLALSAVAFASPAVKLCHSTTTACTLDEQRVSERGVLLAPTDAQAIANCPESSLVLGMVKLPKWVASVVPHLGLPTEPHAYDYELDGHFWTAIDVHSRAIQSVLPLPNNMVDGVKALNLTLFGLPSDKRKPVIVAIGLDFRACEAA</sequence>
<evidence type="ECO:0000313" key="2">
    <source>
        <dbReference type="EMBL" id="GAA98293.1"/>
    </source>
</evidence>
<reference evidence="2 3" key="1">
    <citation type="journal article" date="2011" name="J. Gen. Appl. Microbiol.">
        <title>Draft genome sequencing of the enigmatic basidiomycete Mixia osmundae.</title>
        <authorList>
            <person name="Nishida H."/>
            <person name="Nagatsuka Y."/>
            <person name="Sugiyama J."/>
        </authorList>
    </citation>
    <scope>NUCLEOTIDE SEQUENCE [LARGE SCALE GENOMIC DNA]</scope>
    <source>
        <strain evidence="3">CBS 9802 / IAM 14324 / JCM 22182 / KY 12970</strain>
    </source>
</reference>
<comment type="caution">
    <text evidence="2">The sequence shown here is derived from an EMBL/GenBank/DDBJ whole genome shotgun (WGS) entry which is preliminary data.</text>
</comment>
<protein>
    <submittedName>
        <fullName evidence="2">Uncharacterized protein</fullName>
    </submittedName>
</protein>
<dbReference type="AlphaFoldDB" id="G7E633"/>